<dbReference type="EMBL" id="CP041742">
    <property type="protein sequence ID" value="QDQ72448.1"/>
    <property type="molecule type" value="Genomic_DNA"/>
</dbReference>
<organism evidence="1 2">
    <name type="scientific">Pseudoluteimonas lycopersici</name>
    <dbReference type="NCBI Taxonomy" id="1324796"/>
    <lineage>
        <taxon>Bacteria</taxon>
        <taxon>Pseudomonadati</taxon>
        <taxon>Pseudomonadota</taxon>
        <taxon>Gammaproteobacteria</taxon>
        <taxon>Lysobacterales</taxon>
        <taxon>Lysobacteraceae</taxon>
        <taxon>Pseudoluteimonas</taxon>
    </lineage>
</organism>
<evidence type="ECO:0000313" key="2">
    <source>
        <dbReference type="Proteomes" id="UP000315891"/>
    </source>
</evidence>
<reference evidence="1 2" key="1">
    <citation type="submission" date="2019-07" db="EMBL/GenBank/DDBJ databases">
        <title>Lysobacter weifangensis sp. nov., isolated from bensulfuron-methyl contaminated farmland soil.</title>
        <authorList>
            <person name="Zhao H."/>
        </authorList>
    </citation>
    <scope>NUCLEOTIDE SEQUENCE [LARGE SCALE GENOMIC DNA]</scope>
    <source>
        <strain evidence="1 2">CC-Bw-6</strain>
    </source>
</reference>
<name>A0A516V1Q3_9GAMM</name>
<sequence>MSAYDKGYLFSDLELRNVIDHQRDQIIREIEGLEANRLLNTSEDDLVQYFVEKYTIEPPSLLRDEMTADQRETQVDARYHGNRWIRDESRPVYIPGQQIDIDVPFAGEGDLFKARASTFTMSPPRGKVVGQHLILSFEIPHDMNTDIRPSLDRQLDEIDRHLDWVRKDMSGFNNGIYAVAETAVRKRKERLLANQGRVAALGIPLKVRSHAPQTFAAPTIRKKVAPTLPKASAAPFEPEPTMSVEHYEHVLTVIQNMTQVMERSPSTFATMGEEALRDHYLVQLNGQFEGQATGETFNAGGKTDILLRIDGKNVFIGECKFWKGKKVYQETIDQLLGYSSWRDTKTAILIFNKNKNTSKVLEEIKATSETHEFYKRTLNWKHQSGYRYVMHHPADANRELILTVLVFDIPAVEKTPKAEKTA</sequence>
<protein>
    <submittedName>
        <fullName evidence="1">Uncharacterized protein</fullName>
    </submittedName>
</protein>
<dbReference type="AlphaFoldDB" id="A0A516V1Q3"/>
<keyword evidence="2" id="KW-1185">Reference proteome</keyword>
<dbReference type="RefSeq" id="WP_143877964.1">
    <property type="nucleotide sequence ID" value="NZ_BAABLZ010000002.1"/>
</dbReference>
<proteinExistence type="predicted"/>
<evidence type="ECO:0000313" key="1">
    <source>
        <dbReference type="EMBL" id="QDQ72448.1"/>
    </source>
</evidence>
<dbReference type="Proteomes" id="UP000315891">
    <property type="component" value="Chromosome"/>
</dbReference>
<dbReference type="OrthoDB" id="5447244at2"/>
<accession>A0A516V1Q3</accession>
<gene>
    <name evidence="1" type="ORF">FNZ56_00375</name>
</gene>